<evidence type="ECO:0000256" key="5">
    <source>
        <dbReference type="SAM" id="SignalP"/>
    </source>
</evidence>
<sequence>MARLTIMTIVLSSLVGLSASIAERLEPVPIPATKQRVGDAQKGYTYLVTGDYVRGGLPPFIFNLSPKEPVYLDREGRNKKLPHSFTAVTAPNGEPLVAPNCLQCHAQVFEDKLYIGLGNSAIDFSSSAPRPATTAIGMLEGVLKTTAPKQYEASHPFLEVTRTISPGLVAEVRGVNLAMRLTALLVAHRDPFTLRWQKEATMPVPDGAIPSDTPPWWLLKKKNAMFYNGFGRGDFGRFLMASNLLTTSDSSEAAAVDRHMPDLLAYLYSIEPPKYPKEIDAHLAGEGKLVFEKKCSSCHGKYGDKEEYPNLLIPQPIIGTDSMLHKSNQAAPQFVNWFNNSWFTQGDHPARLEPFDGYIAPPLDGIWITAPYLHNGSVPTLEALLNSKLRPRYWSRNFDKPEYDYERIGWKHAVHDAPQKKAYNTDIAGYGNYGHNFGDRLTDVERKAVLEYLKTL</sequence>
<dbReference type="Pfam" id="PF21419">
    <property type="entry name" value="RoxA-like_Cyt-c"/>
    <property type="match status" value="1"/>
</dbReference>
<dbReference type="Proteomes" id="UP000184368">
    <property type="component" value="Unassembled WGS sequence"/>
</dbReference>
<dbReference type="InterPro" id="IPR051395">
    <property type="entry name" value="Cytochrome_c_Peroxidase/MauG"/>
</dbReference>
<evidence type="ECO:0000256" key="1">
    <source>
        <dbReference type="ARBA" id="ARBA00022617"/>
    </source>
</evidence>
<dbReference type="EMBL" id="FQUO01000008">
    <property type="protein sequence ID" value="SHF50079.1"/>
    <property type="molecule type" value="Genomic_DNA"/>
</dbReference>
<dbReference type="InterPro" id="IPR009056">
    <property type="entry name" value="Cyt_c-like_dom"/>
</dbReference>
<keyword evidence="8" id="KW-1185">Reference proteome</keyword>
<dbReference type="GO" id="GO:0004130">
    <property type="term" value="F:cytochrome-c peroxidase activity"/>
    <property type="evidence" value="ECO:0007669"/>
    <property type="project" value="TreeGrafter"/>
</dbReference>
<dbReference type="STRING" id="1302690.BUE76_18495"/>
<feature type="signal peptide" evidence="5">
    <location>
        <begin position="1"/>
        <end position="22"/>
    </location>
</feature>
<dbReference type="GO" id="GO:0046872">
    <property type="term" value="F:metal ion binding"/>
    <property type="evidence" value="ECO:0007669"/>
    <property type="project" value="UniProtKB-KW"/>
</dbReference>
<dbReference type="PROSITE" id="PS51007">
    <property type="entry name" value="CYTC"/>
    <property type="match status" value="1"/>
</dbReference>
<keyword evidence="1 4" id="KW-0349">Heme</keyword>
<evidence type="ECO:0000256" key="3">
    <source>
        <dbReference type="ARBA" id="ARBA00023004"/>
    </source>
</evidence>
<proteinExistence type="predicted"/>
<dbReference type="AlphaFoldDB" id="A0A1M5C5R4"/>
<reference evidence="7 8" key="1">
    <citation type="submission" date="2016-11" db="EMBL/GenBank/DDBJ databases">
        <authorList>
            <person name="Jaros S."/>
            <person name="Januszkiewicz K."/>
            <person name="Wedrychowicz H."/>
        </authorList>
    </citation>
    <scope>NUCLEOTIDE SEQUENCE [LARGE SCALE GENOMIC DNA]</scope>
    <source>
        <strain evidence="7 8">DSM 26897</strain>
    </source>
</reference>
<organism evidence="7 8">
    <name type="scientific">Cnuella takakiae</name>
    <dbReference type="NCBI Taxonomy" id="1302690"/>
    <lineage>
        <taxon>Bacteria</taxon>
        <taxon>Pseudomonadati</taxon>
        <taxon>Bacteroidota</taxon>
        <taxon>Chitinophagia</taxon>
        <taxon>Chitinophagales</taxon>
        <taxon>Chitinophagaceae</taxon>
        <taxon>Cnuella</taxon>
    </lineage>
</organism>
<evidence type="ECO:0000313" key="7">
    <source>
        <dbReference type="EMBL" id="SHF50079.1"/>
    </source>
</evidence>
<evidence type="ECO:0000256" key="2">
    <source>
        <dbReference type="ARBA" id="ARBA00022723"/>
    </source>
</evidence>
<keyword evidence="2 4" id="KW-0479">Metal-binding</keyword>
<dbReference type="PANTHER" id="PTHR30600:SF9">
    <property type="entry name" value="BLR7738 PROTEIN"/>
    <property type="match status" value="1"/>
</dbReference>
<protein>
    <submittedName>
        <fullName evidence="7">Cytochrome c</fullName>
    </submittedName>
</protein>
<dbReference type="GO" id="GO:0009055">
    <property type="term" value="F:electron transfer activity"/>
    <property type="evidence" value="ECO:0007669"/>
    <property type="project" value="InterPro"/>
</dbReference>
<evidence type="ECO:0000259" key="6">
    <source>
        <dbReference type="PROSITE" id="PS51007"/>
    </source>
</evidence>
<feature type="domain" description="Cytochrome c" evidence="6">
    <location>
        <begin position="282"/>
        <end position="456"/>
    </location>
</feature>
<dbReference type="PANTHER" id="PTHR30600">
    <property type="entry name" value="CYTOCHROME C PEROXIDASE-RELATED"/>
    <property type="match status" value="1"/>
</dbReference>
<name>A0A1M5C5R4_9BACT</name>
<accession>A0A1M5C5R4</accession>
<dbReference type="SUPFAM" id="SSF46626">
    <property type="entry name" value="Cytochrome c"/>
    <property type="match status" value="1"/>
</dbReference>
<evidence type="ECO:0000313" key="8">
    <source>
        <dbReference type="Proteomes" id="UP000184368"/>
    </source>
</evidence>
<evidence type="ECO:0000256" key="4">
    <source>
        <dbReference type="PROSITE-ProRule" id="PRU00433"/>
    </source>
</evidence>
<dbReference type="InterPro" id="IPR036909">
    <property type="entry name" value="Cyt_c-like_dom_sf"/>
</dbReference>
<feature type="chain" id="PRO_5012680127" evidence="5">
    <location>
        <begin position="23"/>
        <end position="456"/>
    </location>
</feature>
<keyword evidence="3 4" id="KW-0408">Iron</keyword>
<gene>
    <name evidence="7" type="ORF">SAMN05444008_108250</name>
</gene>
<dbReference type="GO" id="GO:0020037">
    <property type="term" value="F:heme binding"/>
    <property type="evidence" value="ECO:0007669"/>
    <property type="project" value="InterPro"/>
</dbReference>
<dbReference type="Gene3D" id="1.10.760.10">
    <property type="entry name" value="Cytochrome c-like domain"/>
    <property type="match status" value="1"/>
</dbReference>
<keyword evidence="5" id="KW-0732">Signal</keyword>